<protein>
    <submittedName>
        <fullName evidence="7">L-asparagine oxygenase</fullName>
    </submittedName>
</protein>
<keyword evidence="2" id="KW-0479">Metal-binding</keyword>
<evidence type="ECO:0000256" key="2">
    <source>
        <dbReference type="ARBA" id="ARBA00022723"/>
    </source>
</evidence>
<dbReference type="NCBIfam" id="NF041363">
    <property type="entry name" value="GntD_guanitoxin"/>
    <property type="match status" value="1"/>
</dbReference>
<feature type="region of interest" description="Disordered" evidence="5">
    <location>
        <begin position="1"/>
        <end position="29"/>
    </location>
</feature>
<evidence type="ECO:0000256" key="4">
    <source>
        <dbReference type="ARBA" id="ARBA00023004"/>
    </source>
</evidence>
<evidence type="ECO:0000256" key="1">
    <source>
        <dbReference type="ARBA" id="ARBA00008425"/>
    </source>
</evidence>
<evidence type="ECO:0000256" key="5">
    <source>
        <dbReference type="SAM" id="MobiDB-lite"/>
    </source>
</evidence>
<comment type="similarity">
    <text evidence="1">Belongs to the clavaminate synthase family.</text>
</comment>
<dbReference type="InterPro" id="IPR014503">
    <property type="entry name" value="Clavaminate_syn-like"/>
</dbReference>
<evidence type="ECO:0000259" key="6">
    <source>
        <dbReference type="Pfam" id="PF02668"/>
    </source>
</evidence>
<comment type="caution">
    <text evidence="7">The sequence shown here is derived from an EMBL/GenBank/DDBJ whole genome shotgun (WGS) entry which is preliminary data.</text>
</comment>
<dbReference type="Pfam" id="PF02668">
    <property type="entry name" value="TauD"/>
    <property type="match status" value="1"/>
</dbReference>
<keyword evidence="3" id="KW-0560">Oxidoreductase</keyword>
<dbReference type="InterPro" id="IPR053447">
    <property type="entry name" value="Alpha-KG_dependent_hydroxylase"/>
</dbReference>
<dbReference type="RefSeq" id="WP_204289233.1">
    <property type="nucleotide sequence ID" value="NZ_BAABEJ010000012.1"/>
</dbReference>
<keyword evidence="8" id="KW-1185">Reference proteome</keyword>
<feature type="compositionally biased region" description="Polar residues" evidence="5">
    <location>
        <begin position="16"/>
        <end position="27"/>
    </location>
</feature>
<proteinExistence type="inferred from homology"/>
<dbReference type="InterPro" id="IPR003819">
    <property type="entry name" value="TauD/TfdA-like"/>
</dbReference>
<accession>A0ABQ4FP98</accession>
<organism evidence="7 8">
    <name type="scientific">Microbispora amethystogenes</name>
    <dbReference type="NCBI Taxonomy" id="1427754"/>
    <lineage>
        <taxon>Bacteria</taxon>
        <taxon>Bacillati</taxon>
        <taxon>Actinomycetota</taxon>
        <taxon>Actinomycetes</taxon>
        <taxon>Streptosporangiales</taxon>
        <taxon>Streptosporangiaceae</taxon>
        <taxon>Microbispora</taxon>
    </lineage>
</organism>
<dbReference type="InterPro" id="IPR042098">
    <property type="entry name" value="TauD-like_sf"/>
</dbReference>
<name>A0ABQ4FP98_9ACTN</name>
<evidence type="ECO:0000313" key="7">
    <source>
        <dbReference type="EMBL" id="GIH36634.1"/>
    </source>
</evidence>
<dbReference type="PIRSF" id="PIRSF019543">
    <property type="entry name" value="Clavaminate_syn"/>
    <property type="match status" value="1"/>
</dbReference>
<evidence type="ECO:0000313" key="8">
    <source>
        <dbReference type="Proteomes" id="UP000651728"/>
    </source>
</evidence>
<dbReference type="EMBL" id="BOOB01000064">
    <property type="protein sequence ID" value="GIH36634.1"/>
    <property type="molecule type" value="Genomic_DNA"/>
</dbReference>
<dbReference type="Gene3D" id="3.60.130.10">
    <property type="entry name" value="Clavaminate synthase-like"/>
    <property type="match status" value="1"/>
</dbReference>
<gene>
    <name evidence="7" type="ORF">Mam01_67980</name>
</gene>
<dbReference type="Proteomes" id="UP000651728">
    <property type="component" value="Unassembled WGS sequence"/>
</dbReference>
<keyword evidence="4" id="KW-0408">Iron</keyword>
<evidence type="ECO:0000256" key="3">
    <source>
        <dbReference type="ARBA" id="ARBA00023002"/>
    </source>
</evidence>
<reference evidence="7 8" key="1">
    <citation type="submission" date="2021-01" db="EMBL/GenBank/DDBJ databases">
        <title>Whole genome shotgun sequence of Microbispora amethystogenes NBRC 101907.</title>
        <authorList>
            <person name="Komaki H."/>
            <person name="Tamura T."/>
        </authorList>
    </citation>
    <scope>NUCLEOTIDE SEQUENCE [LARGE SCALE GENOMIC DNA]</scope>
    <source>
        <strain evidence="7 8">NBRC 101907</strain>
    </source>
</reference>
<sequence>MEDVSTVPRPDGEATTGGTAPESTGSGSIRYVDLDPADAAQIDTYTRTLAARHGSSTAPALLDGAATYAHRLPERLVGELLSLRLFERSPALVVRGLPVSDDEIGPTPLDWREQARPATVPARTAHEVYLVLVASLLGDVFGWSSLQNGKLVHDVVPMPTEEREQSGHGTVLLEWHTEDGFHPLRCDYLLLLGMRNHDAVPTTVAGVDEVRIDPAHREVLAQPRFLIRPDNEHLNRLRARAEGATAMGTAMGMGMHSIQRMQDEPEPSAVLFGHPDAPYLRIDPVFMSALPGDREAEEALAALVGSLEANLCGVALGPGDLLIVDNYRAVHGRSAFRARYDGTDRWLKKVLVTRDLRKSRAHRSAPHERVLL</sequence>
<dbReference type="SUPFAM" id="SSF51197">
    <property type="entry name" value="Clavaminate synthase-like"/>
    <property type="match status" value="1"/>
</dbReference>
<feature type="domain" description="TauD/TfdA-like" evidence="6">
    <location>
        <begin position="277"/>
        <end position="350"/>
    </location>
</feature>